<organism evidence="1 2">
    <name type="scientific">Clitoria ternatea</name>
    <name type="common">Butterfly pea</name>
    <dbReference type="NCBI Taxonomy" id="43366"/>
    <lineage>
        <taxon>Eukaryota</taxon>
        <taxon>Viridiplantae</taxon>
        <taxon>Streptophyta</taxon>
        <taxon>Embryophyta</taxon>
        <taxon>Tracheophyta</taxon>
        <taxon>Spermatophyta</taxon>
        <taxon>Magnoliopsida</taxon>
        <taxon>eudicotyledons</taxon>
        <taxon>Gunneridae</taxon>
        <taxon>Pentapetalae</taxon>
        <taxon>rosids</taxon>
        <taxon>fabids</taxon>
        <taxon>Fabales</taxon>
        <taxon>Fabaceae</taxon>
        <taxon>Papilionoideae</taxon>
        <taxon>50 kb inversion clade</taxon>
        <taxon>NPAAA clade</taxon>
        <taxon>indigoferoid/millettioid clade</taxon>
        <taxon>Phaseoleae</taxon>
        <taxon>Clitoria</taxon>
    </lineage>
</organism>
<keyword evidence="2" id="KW-1185">Reference proteome</keyword>
<proteinExistence type="predicted"/>
<evidence type="ECO:0000313" key="2">
    <source>
        <dbReference type="Proteomes" id="UP001359559"/>
    </source>
</evidence>
<name>A0AAN9PV63_CLITE</name>
<sequence length="83" mass="8917">MGASTPATLNSQKSGKIPFLIGFIPSCLSIASCELNPLRPHHRRAPSIVLQCVEPSIVQLSTSLPRGGRRQAPSLALVFRLLI</sequence>
<reference evidence="1 2" key="1">
    <citation type="submission" date="2024-01" db="EMBL/GenBank/DDBJ databases">
        <title>The genomes of 5 underutilized Papilionoideae crops provide insights into root nodulation and disease resistance.</title>
        <authorList>
            <person name="Yuan L."/>
        </authorList>
    </citation>
    <scope>NUCLEOTIDE SEQUENCE [LARGE SCALE GENOMIC DNA]</scope>
    <source>
        <strain evidence="1">LY-2023</strain>
        <tissue evidence="1">Leaf</tissue>
    </source>
</reference>
<dbReference type="EMBL" id="JAYKXN010000002">
    <property type="protein sequence ID" value="KAK7311089.1"/>
    <property type="molecule type" value="Genomic_DNA"/>
</dbReference>
<comment type="caution">
    <text evidence="1">The sequence shown here is derived from an EMBL/GenBank/DDBJ whole genome shotgun (WGS) entry which is preliminary data.</text>
</comment>
<dbReference type="Proteomes" id="UP001359559">
    <property type="component" value="Unassembled WGS sequence"/>
</dbReference>
<protein>
    <submittedName>
        <fullName evidence="1">Uncharacterized protein</fullName>
    </submittedName>
</protein>
<evidence type="ECO:0000313" key="1">
    <source>
        <dbReference type="EMBL" id="KAK7311089.1"/>
    </source>
</evidence>
<dbReference type="AlphaFoldDB" id="A0AAN9PV63"/>
<accession>A0AAN9PV63</accession>
<gene>
    <name evidence="1" type="ORF">RJT34_08984</name>
</gene>